<protein>
    <submittedName>
        <fullName evidence="1">Uncharacterized protein</fullName>
    </submittedName>
</protein>
<name>A0AAV1XRI7_LUPLU</name>
<dbReference type="Proteomes" id="UP001497480">
    <property type="component" value="Unassembled WGS sequence"/>
</dbReference>
<gene>
    <name evidence="1" type="ORF">LLUT_LOCUS25520</name>
</gene>
<evidence type="ECO:0000313" key="2">
    <source>
        <dbReference type="Proteomes" id="UP001497480"/>
    </source>
</evidence>
<organism evidence="1 2">
    <name type="scientific">Lupinus luteus</name>
    <name type="common">European yellow lupine</name>
    <dbReference type="NCBI Taxonomy" id="3873"/>
    <lineage>
        <taxon>Eukaryota</taxon>
        <taxon>Viridiplantae</taxon>
        <taxon>Streptophyta</taxon>
        <taxon>Embryophyta</taxon>
        <taxon>Tracheophyta</taxon>
        <taxon>Spermatophyta</taxon>
        <taxon>Magnoliopsida</taxon>
        <taxon>eudicotyledons</taxon>
        <taxon>Gunneridae</taxon>
        <taxon>Pentapetalae</taxon>
        <taxon>rosids</taxon>
        <taxon>fabids</taxon>
        <taxon>Fabales</taxon>
        <taxon>Fabaceae</taxon>
        <taxon>Papilionoideae</taxon>
        <taxon>50 kb inversion clade</taxon>
        <taxon>genistoids sensu lato</taxon>
        <taxon>core genistoids</taxon>
        <taxon>Genisteae</taxon>
        <taxon>Lupinus</taxon>
    </lineage>
</organism>
<sequence length="49" mass="5493">MENRCSRVVTFEELVKFKAYLVVLKDNVAISKIEMEAASSLILLSGNTM</sequence>
<dbReference type="AlphaFoldDB" id="A0AAV1XRI7"/>
<keyword evidence="2" id="KW-1185">Reference proteome</keyword>
<comment type="caution">
    <text evidence="1">The sequence shown here is derived from an EMBL/GenBank/DDBJ whole genome shotgun (WGS) entry which is preliminary data.</text>
</comment>
<proteinExistence type="predicted"/>
<dbReference type="EMBL" id="CAXHTB010000018">
    <property type="protein sequence ID" value="CAL0324460.1"/>
    <property type="molecule type" value="Genomic_DNA"/>
</dbReference>
<evidence type="ECO:0000313" key="1">
    <source>
        <dbReference type="EMBL" id="CAL0324460.1"/>
    </source>
</evidence>
<reference evidence="1 2" key="1">
    <citation type="submission" date="2024-03" db="EMBL/GenBank/DDBJ databases">
        <authorList>
            <person name="Martinez-Hernandez J."/>
        </authorList>
    </citation>
    <scope>NUCLEOTIDE SEQUENCE [LARGE SCALE GENOMIC DNA]</scope>
</reference>
<accession>A0AAV1XRI7</accession>